<dbReference type="GO" id="GO:0005886">
    <property type="term" value="C:plasma membrane"/>
    <property type="evidence" value="ECO:0007669"/>
    <property type="project" value="TreeGrafter"/>
</dbReference>
<dbReference type="InterPro" id="IPR036179">
    <property type="entry name" value="Ig-like_dom_sf"/>
</dbReference>
<dbReference type="SMART" id="SM00408">
    <property type="entry name" value="IGc2"/>
    <property type="match status" value="2"/>
</dbReference>
<protein>
    <recommendedName>
        <fullName evidence="2">Ig-like domain-containing protein</fullName>
    </recommendedName>
</protein>
<organism evidence="3 4">
    <name type="scientific">Jaculus jaculus</name>
    <name type="common">Lesser Egyptian jerboa</name>
    <dbReference type="NCBI Taxonomy" id="51337"/>
    <lineage>
        <taxon>Eukaryota</taxon>
        <taxon>Metazoa</taxon>
        <taxon>Chordata</taxon>
        <taxon>Craniata</taxon>
        <taxon>Vertebrata</taxon>
        <taxon>Euteleostomi</taxon>
        <taxon>Mammalia</taxon>
        <taxon>Eutheria</taxon>
        <taxon>Euarchontoglires</taxon>
        <taxon>Glires</taxon>
        <taxon>Rodentia</taxon>
        <taxon>Myomorpha</taxon>
        <taxon>Dipodoidea</taxon>
        <taxon>Dipodidae</taxon>
        <taxon>Dipodinae</taxon>
        <taxon>Jaculus</taxon>
    </lineage>
</organism>
<dbReference type="GO" id="GO:0070593">
    <property type="term" value="P:dendrite self-avoidance"/>
    <property type="evidence" value="ECO:0007669"/>
    <property type="project" value="TreeGrafter"/>
</dbReference>
<dbReference type="InterPro" id="IPR013783">
    <property type="entry name" value="Ig-like_fold"/>
</dbReference>
<dbReference type="GO" id="GO:0030424">
    <property type="term" value="C:axon"/>
    <property type="evidence" value="ECO:0007669"/>
    <property type="project" value="TreeGrafter"/>
</dbReference>
<name>A0A8C5KRW5_JACJA</name>
<dbReference type="GO" id="GO:0098632">
    <property type="term" value="F:cell-cell adhesion mediator activity"/>
    <property type="evidence" value="ECO:0007669"/>
    <property type="project" value="TreeGrafter"/>
</dbReference>
<dbReference type="SUPFAM" id="SSF48726">
    <property type="entry name" value="Immunoglobulin"/>
    <property type="match status" value="2"/>
</dbReference>
<evidence type="ECO:0000313" key="4">
    <source>
        <dbReference type="Proteomes" id="UP000694385"/>
    </source>
</evidence>
<dbReference type="SMART" id="SM00409">
    <property type="entry name" value="IG"/>
    <property type="match status" value="2"/>
</dbReference>
<reference evidence="3" key="1">
    <citation type="submission" date="2025-08" db="UniProtKB">
        <authorList>
            <consortium name="Ensembl"/>
        </authorList>
    </citation>
    <scope>IDENTIFICATION</scope>
</reference>
<evidence type="ECO:0000256" key="1">
    <source>
        <dbReference type="ARBA" id="ARBA00023319"/>
    </source>
</evidence>
<accession>A0A8C5KRW5</accession>
<feature type="domain" description="Ig-like" evidence="2">
    <location>
        <begin position="90"/>
        <end position="180"/>
    </location>
</feature>
<dbReference type="Ensembl" id="ENSJJAT00000019780.1">
    <property type="protein sequence ID" value="ENSJJAP00000013290.1"/>
    <property type="gene ID" value="ENSJJAG00000016096.1"/>
</dbReference>
<dbReference type="PANTHER" id="PTHR10075:SF100">
    <property type="entry name" value="FASCICLIN-2"/>
    <property type="match status" value="1"/>
</dbReference>
<proteinExistence type="predicted"/>
<dbReference type="Proteomes" id="UP000694385">
    <property type="component" value="Unassembled WGS sequence"/>
</dbReference>
<dbReference type="InterPro" id="IPR003598">
    <property type="entry name" value="Ig_sub2"/>
</dbReference>
<dbReference type="CDD" id="cd00096">
    <property type="entry name" value="Ig"/>
    <property type="match status" value="1"/>
</dbReference>
<dbReference type="InterPro" id="IPR003599">
    <property type="entry name" value="Ig_sub"/>
</dbReference>
<keyword evidence="1" id="KW-0393">Immunoglobulin domain</keyword>
<dbReference type="AlphaFoldDB" id="A0A8C5KRW5"/>
<dbReference type="GO" id="GO:0007156">
    <property type="term" value="P:homophilic cell adhesion via plasma membrane adhesion molecules"/>
    <property type="evidence" value="ECO:0007669"/>
    <property type="project" value="TreeGrafter"/>
</dbReference>
<dbReference type="FunFam" id="2.60.40.10:FF:000683">
    <property type="entry name" value="ADAMTS like 1"/>
    <property type="match status" value="1"/>
</dbReference>
<evidence type="ECO:0000313" key="3">
    <source>
        <dbReference type="Ensembl" id="ENSJJAP00000013290.1"/>
    </source>
</evidence>
<dbReference type="PROSITE" id="PS50835">
    <property type="entry name" value="IG_LIKE"/>
    <property type="match status" value="2"/>
</dbReference>
<dbReference type="PANTHER" id="PTHR10075">
    <property type="entry name" value="BASIGIN RELATED"/>
    <property type="match status" value="1"/>
</dbReference>
<dbReference type="GeneTree" id="ENSGT00940000156243"/>
<dbReference type="OMA" id="AVQCPSQ"/>
<feature type="domain" description="Ig-like" evidence="2">
    <location>
        <begin position="1"/>
        <end position="64"/>
    </location>
</feature>
<dbReference type="InterPro" id="IPR007110">
    <property type="entry name" value="Ig-like_dom"/>
</dbReference>
<sequence length="290" mass="31068">FVFALLGVPEAEVTWLRNKTKLSSSPQLHEGSLLLTNVSTSDQGLYFCRAANLQGEVTESTQLLILDPPQVPTQLEDARALLIATGPNLPSVLTSPLGTQLVLDPGNSALLGCPVKGQPTPNITWFHDGQPLTDTTGLTHHILAAGQILKVANLSGGSQGDFSCLAQNEAGMLVQKASLVIQVQWTLYRTSPGRATQTSLLPDPRWHHLTIRAVQCPSQACEHAKLLVRGLQCTLEGQPVDPVHSHMWQLRLPVPTGGVCARPHQQGCARAPVLLGAPARQLAALQHHSV</sequence>
<evidence type="ECO:0000259" key="2">
    <source>
        <dbReference type="PROSITE" id="PS50835"/>
    </source>
</evidence>
<keyword evidence="4" id="KW-1185">Reference proteome</keyword>
<dbReference type="Gene3D" id="2.60.40.10">
    <property type="entry name" value="Immunoglobulins"/>
    <property type="match status" value="2"/>
</dbReference>
<dbReference type="GO" id="GO:0007411">
    <property type="term" value="P:axon guidance"/>
    <property type="evidence" value="ECO:0007669"/>
    <property type="project" value="TreeGrafter"/>
</dbReference>
<dbReference type="Pfam" id="PF07679">
    <property type="entry name" value="I-set"/>
    <property type="match status" value="1"/>
</dbReference>
<dbReference type="Pfam" id="PF13927">
    <property type="entry name" value="Ig_3"/>
    <property type="match status" value="1"/>
</dbReference>
<dbReference type="InterPro" id="IPR013098">
    <property type="entry name" value="Ig_I-set"/>
</dbReference>
<reference evidence="3" key="2">
    <citation type="submission" date="2025-09" db="UniProtKB">
        <authorList>
            <consortium name="Ensembl"/>
        </authorList>
    </citation>
    <scope>IDENTIFICATION</scope>
</reference>